<reference evidence="1 2" key="1">
    <citation type="submission" date="2015-02" db="EMBL/GenBank/DDBJ databases">
        <authorList>
            <person name="Slaby B."/>
            <person name="Hentschel U."/>
        </authorList>
    </citation>
    <scope>NUCLEOTIDE SEQUENCE [LARGE SCALE GENOMIC DNA]</scope>
    <source>
        <strain evidence="1">15L</strain>
    </source>
</reference>
<sequence length="82" mass="9097">MTSCTLLPSFAVYEGSYNKAPACDLTKAFLVSGLDFKEFARQAVALWGEYVVLPLGTRATCIEVHLSSPGRETKKMIFRTVY</sequence>
<comment type="caution">
    <text evidence="1">The sequence shown here is derived from an EMBL/GenBank/DDBJ whole genome shotgun (WGS) entry which is preliminary data.</text>
</comment>
<protein>
    <submittedName>
        <fullName evidence="1">Uncharacterized protein</fullName>
    </submittedName>
</protein>
<proteinExistence type="predicted"/>
<organism evidence="1 2">
    <name type="scientific">Candidatus Synechococcus spongiarum 15L</name>
    <dbReference type="NCBI Taxonomy" id="1608419"/>
    <lineage>
        <taxon>Bacteria</taxon>
        <taxon>Bacillati</taxon>
        <taxon>Cyanobacteriota</taxon>
        <taxon>Cyanophyceae</taxon>
        <taxon>Synechococcales</taxon>
        <taxon>Synechococcaceae</taxon>
        <taxon>Synechococcus</taxon>
    </lineage>
</organism>
<reference evidence="1 2" key="2">
    <citation type="submission" date="2015-05" db="EMBL/GenBank/DDBJ databases">
        <title>Lifestyle Evolution in Cyanobacterial Symbionts of Sponges.</title>
        <authorList>
            <person name="Burgsdorf I."/>
            <person name="Slaby B.M."/>
            <person name="Handley K.M."/>
            <person name="Haber M."/>
            <person name="Blom J."/>
            <person name="Marshall C.W."/>
            <person name="Gilbert J.A."/>
            <person name="Hentschel U."/>
            <person name="Steindler L."/>
        </authorList>
    </citation>
    <scope>NUCLEOTIDE SEQUENCE [LARGE SCALE GENOMIC DNA]</scope>
    <source>
        <strain evidence="1">15L</strain>
    </source>
</reference>
<dbReference type="Proteomes" id="UP000035037">
    <property type="component" value="Unassembled WGS sequence"/>
</dbReference>
<gene>
    <name evidence="1" type="ORF">TQ37_00510</name>
</gene>
<accession>A0A0G8AZA6</accession>
<evidence type="ECO:0000313" key="1">
    <source>
        <dbReference type="EMBL" id="KKZ14630.1"/>
    </source>
</evidence>
<dbReference type="EMBL" id="JYFQ01000008">
    <property type="protein sequence ID" value="KKZ14630.1"/>
    <property type="molecule type" value="Genomic_DNA"/>
</dbReference>
<dbReference type="AlphaFoldDB" id="A0A0G8AZA6"/>
<evidence type="ECO:0000313" key="2">
    <source>
        <dbReference type="Proteomes" id="UP000035037"/>
    </source>
</evidence>
<name>A0A0G8AZA6_9SYNE</name>
<dbReference type="PATRIC" id="fig|1608419.3.peg.2287"/>